<dbReference type="AlphaFoldDB" id="A0A934JM71"/>
<sequence length="152" mass="16347">MSTHHISGMDINVSLGTSLINVKQFTLNIEDGVKETTTRGVANGFVNGVTGASGEITVDTENFNRIMEEARKVGSYQQLPAFDIISLGQTVNQTLKTAAYGCKLSVSKLIDAAGDGGDKLEHTIPYKVTDSRFVEINGVPYLDQSHLETLGL</sequence>
<evidence type="ECO:0000313" key="1">
    <source>
        <dbReference type="EMBL" id="MBJ7536953.1"/>
    </source>
</evidence>
<organism evidence="1 2">
    <name type="scientific">Marinomonas transparens</name>
    <dbReference type="NCBI Taxonomy" id="2795388"/>
    <lineage>
        <taxon>Bacteria</taxon>
        <taxon>Pseudomonadati</taxon>
        <taxon>Pseudomonadota</taxon>
        <taxon>Gammaproteobacteria</taxon>
        <taxon>Oceanospirillales</taxon>
        <taxon>Oceanospirillaceae</taxon>
        <taxon>Marinomonas</taxon>
    </lineage>
</organism>
<name>A0A934JM71_9GAMM</name>
<dbReference type="RefSeq" id="WP_199467133.1">
    <property type="nucleotide sequence ID" value="NZ_JAEMNX010000003.1"/>
</dbReference>
<protein>
    <submittedName>
        <fullName evidence="1">DUF2597 family protein</fullName>
    </submittedName>
</protein>
<comment type="caution">
    <text evidence="1">The sequence shown here is derived from an EMBL/GenBank/DDBJ whole genome shotgun (WGS) entry which is preliminary data.</text>
</comment>
<dbReference type="Pfam" id="PF10772">
    <property type="entry name" value="Phage_HP1_Orf24"/>
    <property type="match status" value="1"/>
</dbReference>
<reference evidence="1" key="1">
    <citation type="submission" date="2020-12" db="EMBL/GenBank/DDBJ databases">
        <title>Marinomonas arctica sp. nov., a psychrotolerant bacterium isolated from the Arctic.</title>
        <authorList>
            <person name="Zhang Y."/>
        </authorList>
    </citation>
    <scope>NUCLEOTIDE SEQUENCE</scope>
    <source>
        <strain evidence="1">C1424</strain>
    </source>
</reference>
<gene>
    <name evidence="1" type="ORF">I8J31_04585</name>
</gene>
<evidence type="ECO:0000313" key="2">
    <source>
        <dbReference type="Proteomes" id="UP000628710"/>
    </source>
</evidence>
<dbReference type="InterPro" id="IPR019708">
    <property type="entry name" value="Phage_HP1_Orf24"/>
</dbReference>
<accession>A0A934JM71</accession>
<dbReference type="EMBL" id="JAEMNX010000003">
    <property type="protein sequence ID" value="MBJ7536953.1"/>
    <property type="molecule type" value="Genomic_DNA"/>
</dbReference>
<keyword evidence="2" id="KW-1185">Reference proteome</keyword>
<proteinExistence type="predicted"/>
<dbReference type="Proteomes" id="UP000628710">
    <property type="component" value="Unassembled WGS sequence"/>
</dbReference>